<protein>
    <recommendedName>
        <fullName evidence="4">Apple domain-containing protein</fullName>
    </recommendedName>
</protein>
<feature type="domain" description="Apple" evidence="4">
    <location>
        <begin position="35"/>
        <end position="86"/>
    </location>
</feature>
<feature type="repeat" description="NHL" evidence="2">
    <location>
        <begin position="280"/>
        <end position="323"/>
    </location>
</feature>
<dbReference type="CDD" id="cd05819">
    <property type="entry name" value="NHL"/>
    <property type="match status" value="1"/>
</dbReference>
<sequence>MLIITITFLKLLILVTHQQQYKVRFRLTPFGIEFQNDNINDLYSNRLNVLSITRCAMICSMEKICQTFDYDASSHVCRLFSIWADQGTFVPSTSSTSRVGYVQQTTELYSLYQKSCNISHDINRYLSCTNNGLWSCQTGQVYNGTICQEENIYSYTTVSYEQQCRQNQTMQWNGTHCLSSVNGSSNNQLNFPFDVARDPNSGTLYISDSWNHRIMSYIVNASSGTVVAGGNGPGTSNIQLNYPIGIYLDLPSNSLFIANYNSNNIVRWVLGASSWTLIAGSSTGVNGTSSTLLYGPFDVTVDFMGNVYVADTLNHRIQFFLAGSLNGTTIAGVTGTFGSDSFHFYYSYALALDSQLNFYNGNQQEMKVIDEFEKNYKSENTIWWYTRESCFYRMMNKKLHVQDFDMLFALLLFIIDIAKQIKMIGNDKRELMKNTIGEFLSMKSFLSTSRDRSTALDFIRLTSKTDDLQLIIFEIEINPHLETKPFVGVTQISYFQKENEERIWVARVPLAIEDDYHLKETFSYVKNWVWV</sequence>
<dbReference type="Gene3D" id="2.120.10.30">
    <property type="entry name" value="TolB, C-terminal domain"/>
    <property type="match status" value="1"/>
</dbReference>
<gene>
    <name evidence="5" type="ORF">OTI717_LOCUS28829</name>
</gene>
<dbReference type="PANTHER" id="PTHR24104:SF25">
    <property type="entry name" value="PROTEIN LIN-41"/>
    <property type="match status" value="1"/>
</dbReference>
<keyword evidence="3" id="KW-0732">Signal</keyword>
<evidence type="ECO:0000256" key="1">
    <source>
        <dbReference type="ARBA" id="ARBA00022737"/>
    </source>
</evidence>
<dbReference type="Proteomes" id="UP000663823">
    <property type="component" value="Unassembled WGS sequence"/>
</dbReference>
<dbReference type="EMBL" id="CAJOAX010007003">
    <property type="protein sequence ID" value="CAF3997625.1"/>
    <property type="molecule type" value="Genomic_DNA"/>
</dbReference>
<evidence type="ECO:0000313" key="6">
    <source>
        <dbReference type="Proteomes" id="UP000663823"/>
    </source>
</evidence>
<dbReference type="InterPro" id="IPR050952">
    <property type="entry name" value="TRIM-NHL_E3_ligases"/>
</dbReference>
<reference evidence="5" key="1">
    <citation type="submission" date="2021-02" db="EMBL/GenBank/DDBJ databases">
        <authorList>
            <person name="Nowell W R."/>
        </authorList>
    </citation>
    <scope>NUCLEOTIDE SEQUENCE</scope>
</reference>
<dbReference type="AlphaFoldDB" id="A0A819NH56"/>
<accession>A0A819NH56</accession>
<feature type="signal peptide" evidence="3">
    <location>
        <begin position="1"/>
        <end position="18"/>
    </location>
</feature>
<dbReference type="SUPFAM" id="SSF57414">
    <property type="entry name" value="Hairpin loop containing domain-like"/>
    <property type="match status" value="1"/>
</dbReference>
<dbReference type="PROSITE" id="PS51125">
    <property type="entry name" value="NHL"/>
    <property type="match status" value="2"/>
</dbReference>
<proteinExistence type="predicted"/>
<dbReference type="InterPro" id="IPR003609">
    <property type="entry name" value="Pan_app"/>
</dbReference>
<name>A0A819NH56_9BILA</name>
<dbReference type="InterPro" id="IPR011042">
    <property type="entry name" value="6-blade_b-propeller_TolB-like"/>
</dbReference>
<evidence type="ECO:0000313" key="5">
    <source>
        <dbReference type="EMBL" id="CAF3997625.1"/>
    </source>
</evidence>
<evidence type="ECO:0000256" key="2">
    <source>
        <dbReference type="PROSITE-ProRule" id="PRU00504"/>
    </source>
</evidence>
<comment type="caution">
    <text evidence="5">The sequence shown here is derived from an EMBL/GenBank/DDBJ whole genome shotgun (WGS) entry which is preliminary data.</text>
</comment>
<keyword evidence="1" id="KW-0677">Repeat</keyword>
<dbReference type="SUPFAM" id="SSF63825">
    <property type="entry name" value="YWTD domain"/>
    <property type="match status" value="1"/>
</dbReference>
<evidence type="ECO:0000256" key="3">
    <source>
        <dbReference type="SAM" id="SignalP"/>
    </source>
</evidence>
<dbReference type="InterPro" id="IPR001258">
    <property type="entry name" value="NHL_repeat"/>
</dbReference>
<dbReference type="Pfam" id="PF00024">
    <property type="entry name" value="PAN_1"/>
    <property type="match status" value="1"/>
</dbReference>
<dbReference type="PANTHER" id="PTHR24104">
    <property type="entry name" value="E3 UBIQUITIN-PROTEIN LIGASE NHLRC1-RELATED"/>
    <property type="match status" value="1"/>
</dbReference>
<dbReference type="SUPFAM" id="SSF56399">
    <property type="entry name" value="ADP-ribosylation"/>
    <property type="match status" value="1"/>
</dbReference>
<feature type="repeat" description="NHL" evidence="2">
    <location>
        <begin position="176"/>
        <end position="220"/>
    </location>
</feature>
<feature type="chain" id="PRO_5032891252" description="Apple domain-containing protein" evidence="3">
    <location>
        <begin position="19"/>
        <end position="531"/>
    </location>
</feature>
<evidence type="ECO:0000259" key="4">
    <source>
        <dbReference type="Pfam" id="PF00024"/>
    </source>
</evidence>
<dbReference type="GO" id="GO:0008270">
    <property type="term" value="F:zinc ion binding"/>
    <property type="evidence" value="ECO:0007669"/>
    <property type="project" value="UniProtKB-KW"/>
</dbReference>
<organism evidence="5 6">
    <name type="scientific">Rotaria sordida</name>
    <dbReference type="NCBI Taxonomy" id="392033"/>
    <lineage>
        <taxon>Eukaryota</taxon>
        <taxon>Metazoa</taxon>
        <taxon>Spiralia</taxon>
        <taxon>Gnathifera</taxon>
        <taxon>Rotifera</taxon>
        <taxon>Eurotatoria</taxon>
        <taxon>Bdelloidea</taxon>
        <taxon>Philodinida</taxon>
        <taxon>Philodinidae</taxon>
        <taxon>Rotaria</taxon>
    </lineage>
</organism>